<dbReference type="GO" id="GO:0004029">
    <property type="term" value="F:aldehyde dehydrogenase (NAD+) activity"/>
    <property type="evidence" value="ECO:0007669"/>
    <property type="project" value="TreeGrafter"/>
</dbReference>
<dbReference type="AlphaFoldDB" id="A0A084XZ97"/>
<dbReference type="PANTHER" id="PTHR43570">
    <property type="entry name" value="ALDEHYDE DEHYDROGENASE"/>
    <property type="match status" value="1"/>
</dbReference>
<evidence type="ECO:0000256" key="4">
    <source>
        <dbReference type="PROSITE-ProRule" id="PRU10007"/>
    </source>
</evidence>
<keyword evidence="2 5" id="KW-0560">Oxidoreductase</keyword>
<dbReference type="InterPro" id="IPR016162">
    <property type="entry name" value="Ald_DH_N"/>
</dbReference>
<dbReference type="SUPFAM" id="SSF53720">
    <property type="entry name" value="ALDH-like"/>
    <property type="match status" value="1"/>
</dbReference>
<reference evidence="7 8" key="1">
    <citation type="submission" date="2014-07" db="EMBL/GenBank/DDBJ databases">
        <title>Expanding our view of genomic diversity in Candidatus Accumulibacter clades.</title>
        <authorList>
            <person name="Skennerton C.T."/>
            <person name="Barr J.J."/>
            <person name="Slater F.R."/>
            <person name="Bond P.L."/>
            <person name="Tyson G.W."/>
        </authorList>
    </citation>
    <scope>NUCLEOTIDE SEQUENCE [LARGE SCALE GENOMIC DNA]</scope>
    <source>
        <strain evidence="8">SK-01</strain>
    </source>
</reference>
<feature type="domain" description="Aldehyde dehydrogenase" evidence="6">
    <location>
        <begin position="16"/>
        <end position="357"/>
    </location>
</feature>
<organism evidence="7 8">
    <name type="scientific">Candidatus Accumulibacter vicinus</name>
    <dbReference type="NCBI Taxonomy" id="2954382"/>
    <lineage>
        <taxon>Bacteria</taxon>
        <taxon>Pseudomonadati</taxon>
        <taxon>Pseudomonadota</taxon>
        <taxon>Betaproteobacteria</taxon>
        <taxon>Candidatus Accumulibacter</taxon>
    </lineage>
</organism>
<proteinExistence type="inferred from homology"/>
<sequence>MRPQTRPVSLWFQPGRAEVRYQPLGAVGIIVPWNYPIFLAAAPLTAALAAGNRALIKMSEITPATASLFAELVGKYFADDELSVVEGDVEVAREFSRLPFDHLLFTGSTPVGRQVMRAAAENLTPVTLELGGKSPAIIGPALAPADFAHAVERIIIGKCLNAGQTCIAPDYVLLPAGQEQAFIEQARRVVAACYPDIEKTADYSTIVDQRQYARLSAYLEEARTSGATIVDLAADTVADPIRRHLPPLALLGADDGLRVMQEEIFGPLLPLRPYRDLDEAIAFVNGRPHPLALYYFDSERMQIERILDETVSGGVTINDTILHIAQDDLPFGGVGPSGMGCYHGFAGFEAFSVRKSVFRQSRWSGIGLFKPPYRHLFERLTRVLLR</sequence>
<dbReference type="Gene3D" id="3.40.309.10">
    <property type="entry name" value="Aldehyde Dehydrogenase, Chain A, domain 2"/>
    <property type="match status" value="1"/>
</dbReference>
<evidence type="ECO:0000256" key="1">
    <source>
        <dbReference type="ARBA" id="ARBA00009986"/>
    </source>
</evidence>
<dbReference type="InterPro" id="IPR029510">
    <property type="entry name" value="Ald_DH_CS_GLU"/>
</dbReference>
<dbReference type="EC" id="1.2.1.68" evidence="7"/>
<protein>
    <submittedName>
        <fullName evidence="7">Coniferyl aldehyde dehydrogenase</fullName>
        <ecNumber evidence="7">1.2.1.68</ecNumber>
    </submittedName>
</protein>
<dbReference type="GO" id="GO:0006081">
    <property type="term" value="P:aldehyde metabolic process"/>
    <property type="evidence" value="ECO:0007669"/>
    <property type="project" value="InterPro"/>
</dbReference>
<accession>A0A084XZ97</accession>
<dbReference type="GO" id="GO:0005737">
    <property type="term" value="C:cytoplasm"/>
    <property type="evidence" value="ECO:0007669"/>
    <property type="project" value="TreeGrafter"/>
</dbReference>
<dbReference type="Proteomes" id="UP000019812">
    <property type="component" value="Unassembled WGS sequence"/>
</dbReference>
<feature type="active site" evidence="4">
    <location>
        <position position="129"/>
    </location>
</feature>
<dbReference type="Pfam" id="PF00171">
    <property type="entry name" value="Aldedh"/>
    <property type="match status" value="1"/>
</dbReference>
<gene>
    <name evidence="7" type="primary">calB</name>
    <name evidence="7" type="ORF">CAPSK01_002379</name>
</gene>
<evidence type="ECO:0000256" key="5">
    <source>
        <dbReference type="RuleBase" id="RU003345"/>
    </source>
</evidence>
<dbReference type="InterPro" id="IPR015590">
    <property type="entry name" value="Aldehyde_DH_dom"/>
</dbReference>
<keyword evidence="3" id="KW-0520">NAD</keyword>
<evidence type="ECO:0000256" key="2">
    <source>
        <dbReference type="ARBA" id="ARBA00023002"/>
    </source>
</evidence>
<name>A0A084XZ97_9PROT</name>
<dbReference type="STRING" id="1457154.CAPSK01_002379"/>
<dbReference type="InterPro" id="IPR016163">
    <property type="entry name" value="Ald_DH_C"/>
</dbReference>
<dbReference type="PANTHER" id="PTHR43570:SF20">
    <property type="entry name" value="ALDEHYDE DEHYDROGENASE ALDX-RELATED"/>
    <property type="match status" value="1"/>
</dbReference>
<dbReference type="InterPro" id="IPR012394">
    <property type="entry name" value="Aldehyde_DH_NAD(P)"/>
</dbReference>
<dbReference type="Gene3D" id="3.40.605.10">
    <property type="entry name" value="Aldehyde Dehydrogenase, Chain A, domain 1"/>
    <property type="match status" value="1"/>
</dbReference>
<evidence type="ECO:0000256" key="3">
    <source>
        <dbReference type="ARBA" id="ARBA00023027"/>
    </source>
</evidence>
<comment type="similarity">
    <text evidence="1 5">Belongs to the aldehyde dehydrogenase family.</text>
</comment>
<comment type="caution">
    <text evidence="7">The sequence shown here is derived from an EMBL/GenBank/DDBJ whole genome shotgun (WGS) entry which is preliminary data.</text>
</comment>
<dbReference type="GO" id="GO:0050269">
    <property type="term" value="F:coniferyl-aldehyde dehydrogenase [NAD(P)+] activity"/>
    <property type="evidence" value="ECO:0007669"/>
    <property type="project" value="UniProtKB-EC"/>
</dbReference>
<evidence type="ECO:0000313" key="8">
    <source>
        <dbReference type="Proteomes" id="UP000019812"/>
    </source>
</evidence>
<evidence type="ECO:0000259" key="6">
    <source>
        <dbReference type="Pfam" id="PF00171"/>
    </source>
</evidence>
<evidence type="ECO:0000313" key="7">
    <source>
        <dbReference type="EMBL" id="KFB67791.1"/>
    </source>
</evidence>
<dbReference type="PROSITE" id="PS00687">
    <property type="entry name" value="ALDEHYDE_DEHYDR_GLU"/>
    <property type="match status" value="1"/>
</dbReference>
<dbReference type="InterPro" id="IPR016161">
    <property type="entry name" value="Ald_DH/histidinol_DH"/>
</dbReference>
<dbReference type="EMBL" id="JDSS02000024">
    <property type="protein sequence ID" value="KFB67791.1"/>
    <property type="molecule type" value="Genomic_DNA"/>
</dbReference>